<dbReference type="EMBL" id="CH940652">
    <property type="protein sequence ID" value="EDW59146.2"/>
    <property type="molecule type" value="Genomic_DNA"/>
</dbReference>
<evidence type="ECO:0000256" key="8">
    <source>
        <dbReference type="ARBA" id="ARBA00023145"/>
    </source>
</evidence>
<evidence type="ECO:0000256" key="9">
    <source>
        <dbReference type="ARBA" id="ARBA00023157"/>
    </source>
</evidence>
<feature type="signal peptide" evidence="11">
    <location>
        <begin position="1"/>
        <end position="19"/>
    </location>
</feature>
<dbReference type="SMR" id="B4M670"/>
<reference evidence="13 14" key="1">
    <citation type="journal article" date="2007" name="Nature">
        <title>Evolution of genes and genomes on the Drosophila phylogeny.</title>
        <authorList>
            <consortium name="Drosophila 12 Genomes Consortium"/>
            <person name="Clark A.G."/>
            <person name="Eisen M.B."/>
            <person name="Smith D.R."/>
            <person name="Bergman C.M."/>
            <person name="Oliver B."/>
            <person name="Markow T.A."/>
            <person name="Kaufman T.C."/>
            <person name="Kellis M."/>
            <person name="Gelbart W."/>
            <person name="Iyer V.N."/>
            <person name="Pollard D.A."/>
            <person name="Sackton T.B."/>
            <person name="Larracuente A.M."/>
            <person name="Singh N.D."/>
            <person name="Abad J.P."/>
            <person name="Abt D.N."/>
            <person name="Adryan B."/>
            <person name="Aguade M."/>
            <person name="Akashi H."/>
            <person name="Anderson W.W."/>
            <person name="Aquadro C.F."/>
            <person name="Ardell D.H."/>
            <person name="Arguello R."/>
            <person name="Artieri C.G."/>
            <person name="Barbash D.A."/>
            <person name="Barker D."/>
            <person name="Barsanti P."/>
            <person name="Batterham P."/>
            <person name="Batzoglou S."/>
            <person name="Begun D."/>
            <person name="Bhutkar A."/>
            <person name="Blanco E."/>
            <person name="Bosak S.A."/>
            <person name="Bradley R.K."/>
            <person name="Brand A.D."/>
            <person name="Brent M.R."/>
            <person name="Brooks A.N."/>
            <person name="Brown R.H."/>
            <person name="Butlin R.K."/>
            <person name="Caggese C."/>
            <person name="Calvi B.R."/>
            <person name="Bernardo de Carvalho A."/>
            <person name="Caspi A."/>
            <person name="Castrezana S."/>
            <person name="Celniker S.E."/>
            <person name="Chang J.L."/>
            <person name="Chapple C."/>
            <person name="Chatterji S."/>
            <person name="Chinwalla A."/>
            <person name="Civetta A."/>
            <person name="Clifton S.W."/>
            <person name="Comeron J.M."/>
            <person name="Costello J.C."/>
            <person name="Coyne J.A."/>
            <person name="Daub J."/>
            <person name="David R.G."/>
            <person name="Delcher A.L."/>
            <person name="Delehaunty K."/>
            <person name="Do C.B."/>
            <person name="Ebling H."/>
            <person name="Edwards K."/>
            <person name="Eickbush T."/>
            <person name="Evans J.D."/>
            <person name="Filipski A."/>
            <person name="Findeiss S."/>
            <person name="Freyhult E."/>
            <person name="Fulton L."/>
            <person name="Fulton R."/>
            <person name="Garcia A.C."/>
            <person name="Gardiner A."/>
            <person name="Garfield D.A."/>
            <person name="Garvin B.E."/>
            <person name="Gibson G."/>
            <person name="Gilbert D."/>
            <person name="Gnerre S."/>
            <person name="Godfrey J."/>
            <person name="Good R."/>
            <person name="Gotea V."/>
            <person name="Gravely B."/>
            <person name="Greenberg A.J."/>
            <person name="Griffiths-Jones S."/>
            <person name="Gross S."/>
            <person name="Guigo R."/>
            <person name="Gustafson E.A."/>
            <person name="Haerty W."/>
            <person name="Hahn M.W."/>
            <person name="Halligan D.L."/>
            <person name="Halpern A.L."/>
            <person name="Halter G.M."/>
            <person name="Han M.V."/>
            <person name="Heger A."/>
            <person name="Hillier L."/>
            <person name="Hinrichs A.S."/>
            <person name="Holmes I."/>
            <person name="Hoskins R.A."/>
            <person name="Hubisz M.J."/>
            <person name="Hultmark D."/>
            <person name="Huntley M.A."/>
            <person name="Jaffe D.B."/>
            <person name="Jagadeeshan S."/>
            <person name="Jeck W.R."/>
            <person name="Johnson J."/>
            <person name="Jones C.D."/>
            <person name="Jordan W.C."/>
            <person name="Karpen G.H."/>
            <person name="Kataoka E."/>
            <person name="Keightley P.D."/>
            <person name="Kheradpour P."/>
            <person name="Kirkness E.F."/>
            <person name="Koerich L.B."/>
            <person name="Kristiansen K."/>
            <person name="Kudrna D."/>
            <person name="Kulathinal R.J."/>
            <person name="Kumar S."/>
            <person name="Kwok R."/>
            <person name="Lander E."/>
            <person name="Langley C.H."/>
            <person name="Lapoint R."/>
            <person name="Lazzaro B.P."/>
            <person name="Lee S.J."/>
            <person name="Levesque L."/>
            <person name="Li R."/>
            <person name="Lin C.F."/>
            <person name="Lin M.F."/>
            <person name="Lindblad-Toh K."/>
            <person name="Llopart A."/>
            <person name="Long M."/>
            <person name="Low L."/>
            <person name="Lozovsky E."/>
            <person name="Lu J."/>
            <person name="Luo M."/>
            <person name="Machado C.A."/>
            <person name="Makalowski W."/>
            <person name="Marzo M."/>
            <person name="Matsuda M."/>
            <person name="Matzkin L."/>
            <person name="McAllister B."/>
            <person name="McBride C.S."/>
            <person name="McKernan B."/>
            <person name="McKernan K."/>
            <person name="Mendez-Lago M."/>
            <person name="Minx P."/>
            <person name="Mollenhauer M.U."/>
            <person name="Montooth K."/>
            <person name="Mount S.M."/>
            <person name="Mu X."/>
            <person name="Myers E."/>
            <person name="Negre B."/>
            <person name="Newfeld S."/>
            <person name="Nielsen R."/>
            <person name="Noor M.A."/>
            <person name="O'Grady P."/>
            <person name="Pachter L."/>
            <person name="Papaceit M."/>
            <person name="Parisi M.J."/>
            <person name="Parisi M."/>
            <person name="Parts L."/>
            <person name="Pedersen J.S."/>
            <person name="Pesole G."/>
            <person name="Phillippy A.M."/>
            <person name="Ponting C.P."/>
            <person name="Pop M."/>
            <person name="Porcelli D."/>
            <person name="Powell J.R."/>
            <person name="Prohaska S."/>
            <person name="Pruitt K."/>
            <person name="Puig M."/>
            <person name="Quesneville H."/>
            <person name="Ram K.R."/>
            <person name="Rand D."/>
            <person name="Rasmussen M.D."/>
            <person name="Reed L.K."/>
            <person name="Reenan R."/>
            <person name="Reily A."/>
            <person name="Remington K.A."/>
            <person name="Rieger T.T."/>
            <person name="Ritchie M.G."/>
            <person name="Robin C."/>
            <person name="Rogers Y.H."/>
            <person name="Rohde C."/>
            <person name="Rozas J."/>
            <person name="Rubenfield M.J."/>
            <person name="Ruiz A."/>
            <person name="Russo S."/>
            <person name="Salzberg S.L."/>
            <person name="Sanchez-Gracia A."/>
            <person name="Saranga D.J."/>
            <person name="Sato H."/>
            <person name="Schaeffer S.W."/>
            <person name="Schatz M.C."/>
            <person name="Schlenke T."/>
            <person name="Schwartz R."/>
            <person name="Segarra C."/>
            <person name="Singh R.S."/>
            <person name="Sirot L."/>
            <person name="Sirota M."/>
            <person name="Sisneros N.B."/>
            <person name="Smith C.D."/>
            <person name="Smith T.F."/>
            <person name="Spieth J."/>
            <person name="Stage D.E."/>
            <person name="Stark A."/>
            <person name="Stephan W."/>
            <person name="Strausberg R.L."/>
            <person name="Strempel S."/>
            <person name="Sturgill D."/>
            <person name="Sutton G."/>
            <person name="Sutton G.G."/>
            <person name="Tao W."/>
            <person name="Teichmann S."/>
            <person name="Tobari Y.N."/>
            <person name="Tomimura Y."/>
            <person name="Tsolas J.M."/>
            <person name="Valente V.L."/>
            <person name="Venter E."/>
            <person name="Venter J.C."/>
            <person name="Vicario S."/>
            <person name="Vieira F.G."/>
            <person name="Vilella A.J."/>
            <person name="Villasante A."/>
            <person name="Walenz B."/>
            <person name="Wang J."/>
            <person name="Wasserman M."/>
            <person name="Watts T."/>
            <person name="Wilson D."/>
            <person name="Wilson R.K."/>
            <person name="Wing R.A."/>
            <person name="Wolfner M.F."/>
            <person name="Wong A."/>
            <person name="Wong G.K."/>
            <person name="Wu C.I."/>
            <person name="Wu G."/>
            <person name="Yamamoto D."/>
            <person name="Yang H.P."/>
            <person name="Yang S.P."/>
            <person name="Yorke J.A."/>
            <person name="Yoshida K."/>
            <person name="Zdobnov E."/>
            <person name="Zhang P."/>
            <person name="Zhang Y."/>
            <person name="Zimin A.V."/>
            <person name="Baldwin J."/>
            <person name="Abdouelleil A."/>
            <person name="Abdulkadir J."/>
            <person name="Abebe A."/>
            <person name="Abera B."/>
            <person name="Abreu J."/>
            <person name="Acer S.C."/>
            <person name="Aftuck L."/>
            <person name="Alexander A."/>
            <person name="An P."/>
            <person name="Anderson E."/>
            <person name="Anderson S."/>
            <person name="Arachi H."/>
            <person name="Azer M."/>
            <person name="Bachantsang P."/>
            <person name="Barry A."/>
            <person name="Bayul T."/>
            <person name="Berlin A."/>
            <person name="Bessette D."/>
            <person name="Bloom T."/>
            <person name="Blye J."/>
            <person name="Boguslavskiy L."/>
            <person name="Bonnet C."/>
            <person name="Boukhgalter B."/>
            <person name="Bourzgui I."/>
            <person name="Brown A."/>
            <person name="Cahill P."/>
            <person name="Channer S."/>
            <person name="Cheshatsang Y."/>
            <person name="Chuda L."/>
            <person name="Citroen M."/>
            <person name="Collymore A."/>
            <person name="Cooke P."/>
            <person name="Costello M."/>
            <person name="D'Aco K."/>
            <person name="Daza R."/>
            <person name="De Haan G."/>
            <person name="DeGray S."/>
            <person name="DeMaso C."/>
            <person name="Dhargay N."/>
            <person name="Dooley K."/>
            <person name="Dooley E."/>
            <person name="Doricent M."/>
            <person name="Dorje P."/>
            <person name="Dorjee K."/>
            <person name="Dupes A."/>
            <person name="Elong R."/>
            <person name="Falk J."/>
            <person name="Farina A."/>
            <person name="Faro S."/>
            <person name="Ferguson D."/>
            <person name="Fisher S."/>
            <person name="Foley C.D."/>
            <person name="Franke A."/>
            <person name="Friedrich D."/>
            <person name="Gadbois L."/>
            <person name="Gearin G."/>
            <person name="Gearin C.R."/>
            <person name="Giannoukos G."/>
            <person name="Goode T."/>
            <person name="Graham J."/>
            <person name="Grandbois E."/>
            <person name="Grewal S."/>
            <person name="Gyaltsen K."/>
            <person name="Hafez N."/>
            <person name="Hagos B."/>
            <person name="Hall J."/>
            <person name="Henson C."/>
            <person name="Hollinger A."/>
            <person name="Honan T."/>
            <person name="Huard M.D."/>
            <person name="Hughes L."/>
            <person name="Hurhula B."/>
            <person name="Husby M.E."/>
            <person name="Kamat A."/>
            <person name="Kanga B."/>
            <person name="Kashin S."/>
            <person name="Khazanovich D."/>
            <person name="Kisner P."/>
            <person name="Lance K."/>
            <person name="Lara M."/>
            <person name="Lee W."/>
            <person name="Lennon N."/>
            <person name="Letendre F."/>
            <person name="LeVine R."/>
            <person name="Lipovsky A."/>
            <person name="Liu X."/>
            <person name="Liu J."/>
            <person name="Liu S."/>
            <person name="Lokyitsang T."/>
            <person name="Lokyitsang Y."/>
            <person name="Lubonja R."/>
            <person name="Lui A."/>
            <person name="MacDonald P."/>
            <person name="Magnisalis V."/>
            <person name="Maru K."/>
            <person name="Matthews C."/>
            <person name="McCusker W."/>
            <person name="McDonough S."/>
            <person name="Mehta T."/>
            <person name="Meldrim J."/>
            <person name="Meneus L."/>
            <person name="Mihai O."/>
            <person name="Mihalev A."/>
            <person name="Mihova T."/>
            <person name="Mittelman R."/>
            <person name="Mlenga V."/>
            <person name="Montmayeur A."/>
            <person name="Mulrain L."/>
            <person name="Navidi A."/>
            <person name="Naylor J."/>
            <person name="Negash T."/>
            <person name="Nguyen T."/>
            <person name="Nguyen N."/>
            <person name="Nicol R."/>
            <person name="Norbu C."/>
            <person name="Norbu N."/>
            <person name="Novod N."/>
            <person name="O'Neill B."/>
            <person name="Osman S."/>
            <person name="Markiewicz E."/>
            <person name="Oyono O.L."/>
            <person name="Patti C."/>
            <person name="Phunkhang P."/>
            <person name="Pierre F."/>
            <person name="Priest M."/>
            <person name="Raghuraman S."/>
            <person name="Rege F."/>
            <person name="Reyes R."/>
            <person name="Rise C."/>
            <person name="Rogov P."/>
            <person name="Ross K."/>
            <person name="Ryan E."/>
            <person name="Settipalli S."/>
            <person name="Shea T."/>
            <person name="Sherpa N."/>
            <person name="Shi L."/>
            <person name="Shih D."/>
            <person name="Sparrow T."/>
            <person name="Spaulding J."/>
            <person name="Stalker J."/>
            <person name="Stange-Thomann N."/>
            <person name="Stavropoulos S."/>
            <person name="Stone C."/>
            <person name="Strader C."/>
            <person name="Tesfaye S."/>
            <person name="Thomson T."/>
            <person name="Thoulutsang Y."/>
            <person name="Thoulutsang D."/>
            <person name="Topham K."/>
            <person name="Topping I."/>
            <person name="Tsamla T."/>
            <person name="Vassiliev H."/>
            <person name="Vo A."/>
            <person name="Wangchuk T."/>
            <person name="Wangdi T."/>
            <person name="Weiand M."/>
            <person name="Wilkinson J."/>
            <person name="Wilson A."/>
            <person name="Yadav S."/>
            <person name="Young G."/>
            <person name="Yu Q."/>
            <person name="Zembek L."/>
            <person name="Zhong D."/>
            <person name="Zimmer A."/>
            <person name="Zwirko Z."/>
            <person name="Jaffe D.B."/>
            <person name="Alvarez P."/>
            <person name="Brockman W."/>
            <person name="Butler J."/>
            <person name="Chin C."/>
            <person name="Gnerre S."/>
            <person name="Grabherr M."/>
            <person name="Kleber M."/>
            <person name="Mauceli E."/>
            <person name="MacCallum I."/>
        </authorList>
    </citation>
    <scope>NUCLEOTIDE SEQUENCE [LARGE SCALE GENOMIC DNA]</scope>
    <source>
        <strain evidence="14">Tucson 15010-1051.87</strain>
    </source>
</reference>
<dbReference type="InterPro" id="IPR050430">
    <property type="entry name" value="Peptidase_S1"/>
</dbReference>
<dbReference type="HOGENOM" id="CLU_006842_7_4_1"/>
<comment type="subcellular location">
    <subcellularLocation>
        <location evidence="1">Secreted</location>
    </subcellularLocation>
</comment>
<keyword evidence="14" id="KW-1185">Reference proteome</keyword>
<evidence type="ECO:0000256" key="5">
    <source>
        <dbReference type="ARBA" id="ARBA00022729"/>
    </source>
</evidence>
<keyword evidence="5 11" id="KW-0732">Signal</keyword>
<evidence type="ECO:0000256" key="4">
    <source>
        <dbReference type="ARBA" id="ARBA00022670"/>
    </source>
</evidence>
<dbReference type="PROSITE" id="PS00135">
    <property type="entry name" value="TRYPSIN_SER"/>
    <property type="match status" value="1"/>
</dbReference>
<evidence type="ECO:0000256" key="11">
    <source>
        <dbReference type="SAM" id="SignalP"/>
    </source>
</evidence>
<evidence type="ECO:0000256" key="2">
    <source>
        <dbReference type="ARBA" id="ARBA00007664"/>
    </source>
</evidence>
<comment type="similarity">
    <text evidence="2">Belongs to the peptidase S1 family.</text>
</comment>
<dbReference type="AlphaFoldDB" id="B4M670"/>
<dbReference type="InterPro" id="IPR018114">
    <property type="entry name" value="TRYPSIN_HIS"/>
</dbReference>
<evidence type="ECO:0000256" key="6">
    <source>
        <dbReference type="ARBA" id="ARBA00022801"/>
    </source>
</evidence>
<evidence type="ECO:0000256" key="1">
    <source>
        <dbReference type="ARBA" id="ARBA00004613"/>
    </source>
</evidence>
<dbReference type="GO" id="GO:0016485">
    <property type="term" value="P:protein processing"/>
    <property type="evidence" value="ECO:0007669"/>
    <property type="project" value="UniProtKB-ARBA"/>
</dbReference>
<dbReference type="InterPro" id="IPR033116">
    <property type="entry name" value="TRYPSIN_SER"/>
</dbReference>
<dbReference type="eggNOG" id="KOG3627">
    <property type="taxonomic scope" value="Eukaryota"/>
</dbReference>
<dbReference type="CDD" id="cd00190">
    <property type="entry name" value="Tryp_SPc"/>
    <property type="match status" value="2"/>
</dbReference>
<dbReference type="InterPro" id="IPR043504">
    <property type="entry name" value="Peptidase_S1_PA_chymotrypsin"/>
</dbReference>
<dbReference type="Pfam" id="PF00089">
    <property type="entry name" value="Trypsin"/>
    <property type="match status" value="2"/>
</dbReference>
<keyword evidence="4 10" id="KW-0645">Protease</keyword>
<accession>B4M670</accession>
<dbReference type="FunFam" id="2.40.10.10:FF:000047">
    <property type="entry name" value="Trypsin eta"/>
    <property type="match status" value="2"/>
</dbReference>
<keyword evidence="8" id="KW-0865">Zymogen</keyword>
<evidence type="ECO:0000313" key="14">
    <source>
        <dbReference type="Proteomes" id="UP000008792"/>
    </source>
</evidence>
<keyword evidence="6 10" id="KW-0378">Hydrolase</keyword>
<dbReference type="Gene3D" id="2.40.10.10">
    <property type="entry name" value="Trypsin-like serine proteases"/>
    <property type="match status" value="4"/>
</dbReference>
<dbReference type="GO" id="GO:0005576">
    <property type="term" value="C:extracellular region"/>
    <property type="evidence" value="ECO:0007669"/>
    <property type="project" value="UniProtKB-SubCell"/>
</dbReference>
<dbReference type="SUPFAM" id="SSF50494">
    <property type="entry name" value="Trypsin-like serine proteases"/>
    <property type="match status" value="2"/>
</dbReference>
<keyword evidence="9" id="KW-1015">Disulfide bond</keyword>
<dbReference type="OrthoDB" id="8440449at2759"/>
<dbReference type="PANTHER" id="PTHR24276:SF96">
    <property type="entry name" value="PEPTIDASE S1 DOMAIN-CONTAINING PROTEIN"/>
    <property type="match status" value="1"/>
</dbReference>
<keyword evidence="3" id="KW-0964">Secreted</keyword>
<dbReference type="SMART" id="SM00020">
    <property type="entry name" value="Tryp_SPc"/>
    <property type="match status" value="2"/>
</dbReference>
<name>B4M670_DROVI</name>
<sequence length="974" mass="106159">MKLLHFCLIILLLQQLTVAKRLLDLDAANAGQLSDKGRIVGGQTAEIGFAKYQVSLQVTLGYHNCGGAILNEQWVITAGHCVVDFPVEFIVVVMGTNRYAEPGAIHYPAEKYVHCMYDKPYMHNDIALLKLSENITFNELTQPIELPVGPVREGAEIVLTGWGAEVPNGSANENLQKLSLGFVKLDECLDIFNQTSNMGVGHICTFSKDGEGACHGDSGGPLVSDGHLVGLVNWGRPCGKGFPDVQANVYYYLDWIRNVISGNAKCSTWPIVRIAAHNLLAALVVHIRQRRLLQHIGRIAPQDRRAPAGQQQLRAVRGRPIGQDCRLCVFVPHNRIVETHQCNIIVILGKIIIAVHPIFLDKVFGIWLLPEHGARRDAQIGRIIAIDTMSCGQHMALINDCSAAHMIPVHALQRDLIGCLTQLGIAASNHAPFNALARAGPLLQPLGRHLAQPLGTGREKCYPLRFGSVLNYIFAKAKDKAEDGRLFNSESSLEWCTPIDHAYQLALPHERATRVAVAGALAFPRIGAKVSNVDAIGVIPGGPTLGTIDDRQIDRPQQLLGWPVEFGCTPAGQDDRGTSWWLLCTQCGRLGALVPHNRLVQMEQTNVIGIDGRYIVHAVHNGLVHMEHLSRSESIICAHYNAQLLDGKIEGTMAGGQDPALIDDDSTADICSPTRLYRDLISCLPWTFPSDQSTFNLAANMSYQIGTLLFLLLLLLSLSSSQASHQRRVFQSVPASKFNSNSRIVGGGLAALGSAPYQVSIQNSMGNHMCGGAIIHDQYILTAASCLAGMRKSNVKVVMSTNDWAGPAWEYYVEEIILHCKFDQPLYHNDIALIKMQTLVAYDEVTQNITIAALDDLVAGDKLKMTGWGSTSESGEYEFDLRELEVTYVPTANCNSTYGHTSDLDIGHLCAVGQVGAGACHGDHGGPLVDSQDRLVGIGNWGVPCGRGFPDVFARVSFYYDWIQSTINGCGITK</sequence>
<dbReference type="Proteomes" id="UP000008792">
    <property type="component" value="Unassembled WGS sequence"/>
</dbReference>
<dbReference type="GO" id="GO:0004252">
    <property type="term" value="F:serine-type endopeptidase activity"/>
    <property type="evidence" value="ECO:0007669"/>
    <property type="project" value="InterPro"/>
</dbReference>
<dbReference type="PANTHER" id="PTHR24276">
    <property type="entry name" value="POLYSERASE-RELATED"/>
    <property type="match status" value="1"/>
</dbReference>
<evidence type="ECO:0000313" key="13">
    <source>
        <dbReference type="EMBL" id="EDW59146.2"/>
    </source>
</evidence>
<protein>
    <recommendedName>
        <fullName evidence="12">Peptidase S1 domain-containing protein</fullName>
    </recommendedName>
</protein>
<keyword evidence="7 10" id="KW-0720">Serine protease</keyword>
<proteinExistence type="inferred from homology"/>
<evidence type="ECO:0000259" key="12">
    <source>
        <dbReference type="PROSITE" id="PS50240"/>
    </source>
</evidence>
<evidence type="ECO:0000256" key="10">
    <source>
        <dbReference type="RuleBase" id="RU363034"/>
    </source>
</evidence>
<dbReference type="PRINTS" id="PR00722">
    <property type="entry name" value="CHYMOTRYPSIN"/>
</dbReference>
<dbReference type="InParanoid" id="B4M670"/>
<dbReference type="PROSITE" id="PS50240">
    <property type="entry name" value="TRYPSIN_DOM"/>
    <property type="match status" value="2"/>
</dbReference>
<dbReference type="InterPro" id="IPR001314">
    <property type="entry name" value="Peptidase_S1A"/>
</dbReference>
<feature type="domain" description="Peptidase S1" evidence="12">
    <location>
        <begin position="39"/>
        <end position="261"/>
    </location>
</feature>
<feature type="domain" description="Peptidase S1" evidence="12">
    <location>
        <begin position="744"/>
        <end position="968"/>
    </location>
</feature>
<feature type="chain" id="PRO_5006457655" description="Peptidase S1 domain-containing protein" evidence="11">
    <location>
        <begin position="20"/>
        <end position="974"/>
    </location>
</feature>
<dbReference type="MEROPS" id="S01.A94"/>
<dbReference type="InterPro" id="IPR009003">
    <property type="entry name" value="Peptidase_S1_PA"/>
</dbReference>
<dbReference type="InterPro" id="IPR001254">
    <property type="entry name" value="Trypsin_dom"/>
</dbReference>
<dbReference type="PROSITE" id="PS00134">
    <property type="entry name" value="TRYPSIN_HIS"/>
    <property type="match status" value="1"/>
</dbReference>
<organism evidence="13 14">
    <name type="scientific">Drosophila virilis</name>
    <name type="common">Fruit fly</name>
    <dbReference type="NCBI Taxonomy" id="7244"/>
    <lineage>
        <taxon>Eukaryota</taxon>
        <taxon>Metazoa</taxon>
        <taxon>Ecdysozoa</taxon>
        <taxon>Arthropoda</taxon>
        <taxon>Hexapoda</taxon>
        <taxon>Insecta</taxon>
        <taxon>Pterygota</taxon>
        <taxon>Neoptera</taxon>
        <taxon>Endopterygota</taxon>
        <taxon>Diptera</taxon>
        <taxon>Brachycera</taxon>
        <taxon>Muscomorpha</taxon>
        <taxon>Ephydroidea</taxon>
        <taxon>Drosophilidae</taxon>
        <taxon>Drosophila</taxon>
    </lineage>
</organism>
<evidence type="ECO:0000256" key="7">
    <source>
        <dbReference type="ARBA" id="ARBA00022825"/>
    </source>
</evidence>
<evidence type="ECO:0000256" key="3">
    <source>
        <dbReference type="ARBA" id="ARBA00022525"/>
    </source>
</evidence>
<gene>
    <name evidence="13" type="primary">Dvir\GJ10715</name>
    <name evidence="13" type="ORF">Dvir_GJ10715</name>
</gene>